<evidence type="ECO:0000256" key="1">
    <source>
        <dbReference type="SAM" id="MobiDB-lite"/>
    </source>
</evidence>
<accession>A0A336KB60</accession>
<feature type="signal peptide" evidence="2">
    <location>
        <begin position="1"/>
        <end position="20"/>
    </location>
</feature>
<dbReference type="VEuPathDB" id="VectorBase:CSON004404"/>
<evidence type="ECO:0000313" key="4">
    <source>
        <dbReference type="EMBL" id="SSX21298.1"/>
    </source>
</evidence>
<dbReference type="EMBL" id="UFQT01000186">
    <property type="protein sequence ID" value="SSX21298.1"/>
    <property type="molecule type" value="Genomic_DNA"/>
</dbReference>
<dbReference type="EMBL" id="UFQS01000186">
    <property type="protein sequence ID" value="SSX00918.1"/>
    <property type="molecule type" value="Genomic_DNA"/>
</dbReference>
<keyword evidence="2" id="KW-0732">Signal</keyword>
<feature type="region of interest" description="Disordered" evidence="1">
    <location>
        <begin position="79"/>
        <end position="108"/>
    </location>
</feature>
<gene>
    <name evidence="3" type="primary">CSON004404</name>
</gene>
<evidence type="ECO:0000256" key="2">
    <source>
        <dbReference type="SAM" id="SignalP"/>
    </source>
</evidence>
<name>A0A336KB60_CULSO</name>
<protein>
    <submittedName>
        <fullName evidence="3">CSON004404 protein</fullName>
    </submittedName>
</protein>
<feature type="chain" id="PRO_5036062056" evidence="2">
    <location>
        <begin position="21"/>
        <end position="108"/>
    </location>
</feature>
<evidence type="ECO:0000313" key="3">
    <source>
        <dbReference type="EMBL" id="SSX00918.1"/>
    </source>
</evidence>
<reference evidence="4" key="2">
    <citation type="submission" date="2018-07" db="EMBL/GenBank/DDBJ databases">
        <authorList>
            <person name="Quirk P.G."/>
            <person name="Krulwich T.A."/>
        </authorList>
    </citation>
    <scope>NUCLEOTIDE SEQUENCE</scope>
</reference>
<reference evidence="3" key="1">
    <citation type="submission" date="2018-04" db="EMBL/GenBank/DDBJ databases">
        <authorList>
            <person name="Go L.Y."/>
            <person name="Mitchell J.A."/>
        </authorList>
    </citation>
    <scope>NUCLEOTIDE SEQUENCE</scope>
    <source>
        <tissue evidence="3">Whole organism</tissue>
    </source>
</reference>
<sequence>MKSVILIVTILLIALNFSEPSPSYFYDWFDYGTSEEKINGTININITHGNVNIHLNNNTDALPTSQVTVVTQATDAGITQGSTSTVAPNQASTTTTPQSSTTTVAAEE</sequence>
<feature type="compositionally biased region" description="Polar residues" evidence="1">
    <location>
        <begin position="79"/>
        <end position="91"/>
    </location>
</feature>
<dbReference type="AlphaFoldDB" id="A0A336KB60"/>
<feature type="compositionally biased region" description="Low complexity" evidence="1">
    <location>
        <begin position="92"/>
        <end position="108"/>
    </location>
</feature>
<organism evidence="3">
    <name type="scientific">Culicoides sonorensis</name>
    <name type="common">Biting midge</name>
    <dbReference type="NCBI Taxonomy" id="179676"/>
    <lineage>
        <taxon>Eukaryota</taxon>
        <taxon>Metazoa</taxon>
        <taxon>Ecdysozoa</taxon>
        <taxon>Arthropoda</taxon>
        <taxon>Hexapoda</taxon>
        <taxon>Insecta</taxon>
        <taxon>Pterygota</taxon>
        <taxon>Neoptera</taxon>
        <taxon>Endopterygota</taxon>
        <taxon>Diptera</taxon>
        <taxon>Nematocera</taxon>
        <taxon>Chironomoidea</taxon>
        <taxon>Ceratopogonidae</taxon>
        <taxon>Ceratopogoninae</taxon>
        <taxon>Culicoides</taxon>
        <taxon>Monoculicoides</taxon>
    </lineage>
</organism>
<proteinExistence type="predicted"/>